<protein>
    <submittedName>
        <fullName evidence="2">Uncharacterized protein</fullName>
    </submittedName>
</protein>
<proteinExistence type="predicted"/>
<reference evidence="2" key="1">
    <citation type="submission" date="2021-01" db="EMBL/GenBank/DDBJ databases">
        <title>Whole genome shotgun sequence of Acrocarpospora phusangensis NBRC 108782.</title>
        <authorList>
            <person name="Komaki H."/>
            <person name="Tamura T."/>
        </authorList>
    </citation>
    <scope>NUCLEOTIDE SEQUENCE</scope>
    <source>
        <strain evidence="2">NBRC 108782</strain>
    </source>
</reference>
<name>A0A919Q711_9ACTN</name>
<accession>A0A919Q711</accession>
<keyword evidence="1" id="KW-0472">Membrane</keyword>
<keyword evidence="3" id="KW-1185">Reference proteome</keyword>
<keyword evidence="1" id="KW-1133">Transmembrane helix</keyword>
<keyword evidence="1" id="KW-0812">Transmembrane</keyword>
<evidence type="ECO:0000313" key="3">
    <source>
        <dbReference type="Proteomes" id="UP000640052"/>
    </source>
</evidence>
<dbReference type="Proteomes" id="UP000640052">
    <property type="component" value="Unassembled WGS sequence"/>
</dbReference>
<comment type="caution">
    <text evidence="2">The sequence shown here is derived from an EMBL/GenBank/DDBJ whole genome shotgun (WGS) entry which is preliminary data.</text>
</comment>
<organism evidence="2 3">
    <name type="scientific">Acrocarpospora phusangensis</name>
    <dbReference type="NCBI Taxonomy" id="1070424"/>
    <lineage>
        <taxon>Bacteria</taxon>
        <taxon>Bacillati</taxon>
        <taxon>Actinomycetota</taxon>
        <taxon>Actinomycetes</taxon>
        <taxon>Streptosporangiales</taxon>
        <taxon>Streptosporangiaceae</taxon>
        <taxon>Acrocarpospora</taxon>
    </lineage>
</organism>
<feature type="transmembrane region" description="Helical" evidence="1">
    <location>
        <begin position="12"/>
        <end position="35"/>
    </location>
</feature>
<gene>
    <name evidence="2" type="ORF">Aph01nite_16610</name>
</gene>
<evidence type="ECO:0000256" key="1">
    <source>
        <dbReference type="SAM" id="Phobius"/>
    </source>
</evidence>
<sequence>MYGFIWRRLPGGVALKLGATLVLLGVLTALLWYVVFPWAEPLVPLDRVTVGP</sequence>
<evidence type="ECO:0000313" key="2">
    <source>
        <dbReference type="EMBL" id="GIH23351.1"/>
    </source>
</evidence>
<dbReference type="EMBL" id="BOOA01000009">
    <property type="protein sequence ID" value="GIH23351.1"/>
    <property type="molecule type" value="Genomic_DNA"/>
</dbReference>
<dbReference type="RefSeq" id="WP_204040152.1">
    <property type="nucleotide sequence ID" value="NZ_BOOA01000009.1"/>
</dbReference>
<dbReference type="AlphaFoldDB" id="A0A919Q711"/>